<dbReference type="GO" id="GO:0006281">
    <property type="term" value="P:DNA repair"/>
    <property type="evidence" value="ECO:0007669"/>
    <property type="project" value="TreeGrafter"/>
</dbReference>
<dbReference type="GO" id="GO:0019253">
    <property type="term" value="P:reductive pentose-phosphate cycle"/>
    <property type="evidence" value="ECO:0007669"/>
    <property type="project" value="UniProtKB-KW"/>
</dbReference>
<dbReference type="NCBIfam" id="NF009695">
    <property type="entry name" value="PRK13222.1-2"/>
    <property type="match status" value="1"/>
</dbReference>
<dbReference type="UniPathway" id="UPA00865">
    <property type="reaction ID" value="UER00834"/>
</dbReference>
<evidence type="ECO:0000256" key="9">
    <source>
        <dbReference type="ARBA" id="ARBA00022801"/>
    </source>
</evidence>
<feature type="binding site" evidence="13">
    <location>
        <position position="12"/>
    </location>
    <ligand>
        <name>Mg(2+)</name>
        <dbReference type="ChEBI" id="CHEBI:18420"/>
    </ligand>
</feature>
<sequence length="225" mass="24382">MTSYRAALLDLDGTLLDSIPDLAMAANAMRVELGMPPLREDVLATFVGKGVDNLVRRTLAANLDADTLDEAVFARGRASFHRHYHLVNGDRARVYDGVIDGLKRMRETGLRLAVVTNKPTEFTLPLLQRTGLAGFFELVVCGDTCARRKPDPDQVLHACEQMGIDPAQAVMIGDSVNDTVAGRRAGTAVLAVPYGYNEGMDVRSLEVDGIVDSLVEAADWIGRQA</sequence>
<dbReference type="Pfam" id="PF13419">
    <property type="entry name" value="HAD_2"/>
    <property type="match status" value="1"/>
</dbReference>
<dbReference type="FunFam" id="3.40.50.1000:FF:000022">
    <property type="entry name" value="Phosphoglycolate phosphatase"/>
    <property type="match status" value="1"/>
</dbReference>
<dbReference type="Gene3D" id="3.40.50.1000">
    <property type="entry name" value="HAD superfamily/HAD-like"/>
    <property type="match status" value="1"/>
</dbReference>
<evidence type="ECO:0000256" key="1">
    <source>
        <dbReference type="ARBA" id="ARBA00000830"/>
    </source>
</evidence>
<evidence type="ECO:0000256" key="11">
    <source>
        <dbReference type="ARBA" id="ARBA00023277"/>
    </source>
</evidence>
<evidence type="ECO:0000256" key="4">
    <source>
        <dbReference type="ARBA" id="ARBA00006171"/>
    </source>
</evidence>
<dbReference type="Gene3D" id="1.10.150.240">
    <property type="entry name" value="Putative phosphatase, domain 2"/>
    <property type="match status" value="1"/>
</dbReference>
<dbReference type="PATRIC" id="fig|123899.6.peg.927"/>
<evidence type="ECO:0000256" key="8">
    <source>
        <dbReference type="ARBA" id="ARBA00022723"/>
    </source>
</evidence>
<protein>
    <recommendedName>
        <fullName evidence="6 13">Phosphoglycolate phosphatase</fullName>
        <shortName evidence="13">PGP</shortName>
        <shortName evidence="13">PGPase</shortName>
        <ecNumber evidence="6 13">3.1.3.18</ecNumber>
    </recommendedName>
</protein>
<gene>
    <name evidence="14" type="primary">cbbzC</name>
    <name evidence="14" type="ORF">SAMEA3906487_00950</name>
</gene>
<comment type="similarity">
    <text evidence="4 13">Belongs to the HAD-like hydrolase superfamily. CbbY/CbbZ/Gph/YieH family.</text>
</comment>
<keyword evidence="8 13" id="KW-0479">Metal-binding</keyword>
<dbReference type="NCBIfam" id="TIGR01509">
    <property type="entry name" value="HAD-SF-IA-v3"/>
    <property type="match status" value="1"/>
</dbReference>
<accession>A0A157MAZ5</accession>
<dbReference type="NCBIfam" id="TIGR01449">
    <property type="entry name" value="PGP_bact"/>
    <property type="match status" value="1"/>
</dbReference>
<organism evidence="14 15">
    <name type="scientific">Bordetella trematum</name>
    <dbReference type="NCBI Taxonomy" id="123899"/>
    <lineage>
        <taxon>Bacteria</taxon>
        <taxon>Pseudomonadati</taxon>
        <taxon>Pseudomonadota</taxon>
        <taxon>Betaproteobacteria</taxon>
        <taxon>Burkholderiales</taxon>
        <taxon>Alcaligenaceae</taxon>
        <taxon>Bordetella</taxon>
    </lineage>
</organism>
<dbReference type="RefSeq" id="WP_025515132.1">
    <property type="nucleotide sequence ID" value="NZ_CP016340.1"/>
</dbReference>
<dbReference type="SUPFAM" id="SSF56784">
    <property type="entry name" value="HAD-like"/>
    <property type="match status" value="1"/>
</dbReference>
<dbReference type="EC" id="3.1.3.18" evidence="6 13"/>
<evidence type="ECO:0000256" key="10">
    <source>
        <dbReference type="ARBA" id="ARBA00022842"/>
    </source>
</evidence>
<evidence type="ECO:0000256" key="5">
    <source>
        <dbReference type="ARBA" id="ARBA00011233"/>
    </source>
</evidence>
<feature type="binding site" evidence="13">
    <location>
        <position position="10"/>
    </location>
    <ligand>
        <name>Mg(2+)</name>
        <dbReference type="ChEBI" id="CHEBI:18420"/>
    </ligand>
</feature>
<dbReference type="PANTHER" id="PTHR43434">
    <property type="entry name" value="PHOSPHOGLYCOLATE PHOSPHATASE"/>
    <property type="match status" value="1"/>
</dbReference>
<evidence type="ECO:0000256" key="12">
    <source>
        <dbReference type="ARBA" id="ARBA00059247"/>
    </source>
</evidence>
<dbReference type="InterPro" id="IPR006439">
    <property type="entry name" value="HAD-SF_hydro_IA"/>
</dbReference>
<dbReference type="GO" id="GO:0005829">
    <property type="term" value="C:cytosol"/>
    <property type="evidence" value="ECO:0007669"/>
    <property type="project" value="TreeGrafter"/>
</dbReference>
<dbReference type="PANTHER" id="PTHR43434:SF23">
    <property type="entry name" value="PHOSPHOGLYCOLATE PHOSPHATASE"/>
    <property type="match status" value="1"/>
</dbReference>
<evidence type="ECO:0000256" key="2">
    <source>
        <dbReference type="ARBA" id="ARBA00001946"/>
    </source>
</evidence>
<dbReference type="OrthoDB" id="9807630at2"/>
<dbReference type="KEGG" id="btrm:SAMEA390648700950"/>
<keyword evidence="15" id="KW-1185">Reference proteome</keyword>
<proteinExistence type="inferred from homology"/>
<evidence type="ECO:0000256" key="6">
    <source>
        <dbReference type="ARBA" id="ARBA00013078"/>
    </source>
</evidence>
<dbReference type="HAMAP" id="MF_00495">
    <property type="entry name" value="GPH_hydrolase_bact"/>
    <property type="match status" value="1"/>
</dbReference>
<reference evidence="14 15" key="1">
    <citation type="submission" date="2016-04" db="EMBL/GenBank/DDBJ databases">
        <authorList>
            <consortium name="Pathogen Informatics"/>
        </authorList>
    </citation>
    <scope>NUCLEOTIDE SEQUENCE [LARGE SCALE GENOMIC DNA]</scope>
    <source>
        <strain evidence="14 15">H044680328</strain>
    </source>
</reference>
<evidence type="ECO:0000256" key="7">
    <source>
        <dbReference type="ARBA" id="ARBA00022567"/>
    </source>
</evidence>
<comment type="function">
    <text evidence="12 13">Specifically catalyzes the dephosphorylation of 2-phosphoglycolate. Is involved in the dissimilation of the intracellular 2-phosphoglycolate formed during the DNA repair of 3'-phosphoglycolate ends, a major class of DNA lesions induced by oxidative stress.</text>
</comment>
<dbReference type="InterPro" id="IPR023198">
    <property type="entry name" value="PGP-like_dom2"/>
</dbReference>
<dbReference type="InterPro" id="IPR023214">
    <property type="entry name" value="HAD_sf"/>
</dbReference>
<dbReference type="InterPro" id="IPR006549">
    <property type="entry name" value="HAD-SF_hydro_IIIA"/>
</dbReference>
<feature type="active site" description="Nucleophile" evidence="13">
    <location>
        <position position="10"/>
    </location>
</feature>
<comment type="pathway">
    <text evidence="3 13">Organic acid metabolism; glycolate biosynthesis; glycolate from 2-phosphoglycolate: step 1/1.</text>
</comment>
<evidence type="ECO:0000313" key="14">
    <source>
        <dbReference type="EMBL" id="SAI67896.1"/>
    </source>
</evidence>
<comment type="catalytic activity">
    <reaction evidence="1 13">
        <text>2-phosphoglycolate + H2O = glycolate + phosphate</text>
        <dbReference type="Rhea" id="RHEA:14369"/>
        <dbReference type="ChEBI" id="CHEBI:15377"/>
        <dbReference type="ChEBI" id="CHEBI:29805"/>
        <dbReference type="ChEBI" id="CHEBI:43474"/>
        <dbReference type="ChEBI" id="CHEBI:58033"/>
        <dbReference type="EC" id="3.1.3.18"/>
    </reaction>
</comment>
<keyword evidence="7" id="KW-0113">Calvin cycle</keyword>
<comment type="cofactor">
    <cofactor evidence="2 13">
        <name>Mg(2+)</name>
        <dbReference type="ChEBI" id="CHEBI:18420"/>
    </cofactor>
</comment>
<dbReference type="GO" id="GO:0046295">
    <property type="term" value="P:glycolate biosynthetic process"/>
    <property type="evidence" value="ECO:0007669"/>
    <property type="project" value="UniProtKB-UniRule"/>
</dbReference>
<keyword evidence="9 13" id="KW-0378">Hydrolase</keyword>
<dbReference type="NCBIfam" id="TIGR01662">
    <property type="entry name" value="HAD-SF-IIIA"/>
    <property type="match status" value="1"/>
</dbReference>
<dbReference type="GeneID" id="56587645"/>
<dbReference type="SFLD" id="SFLDG01129">
    <property type="entry name" value="C1.5:_HAD__Beta-PGM__Phosphata"/>
    <property type="match status" value="1"/>
</dbReference>
<dbReference type="NCBIfam" id="TIGR01549">
    <property type="entry name" value="HAD-SF-IA-v1"/>
    <property type="match status" value="1"/>
</dbReference>
<dbReference type="AlphaFoldDB" id="A0A157MAZ5"/>
<dbReference type="GO" id="GO:0046872">
    <property type="term" value="F:metal ion binding"/>
    <property type="evidence" value="ECO:0007669"/>
    <property type="project" value="UniProtKB-KW"/>
</dbReference>
<dbReference type="Proteomes" id="UP000076825">
    <property type="component" value="Chromosome 1"/>
</dbReference>
<keyword evidence="10 13" id="KW-0460">Magnesium</keyword>
<dbReference type="SFLD" id="SFLDS00003">
    <property type="entry name" value="Haloacid_Dehalogenase"/>
    <property type="match status" value="1"/>
</dbReference>
<name>A0A157MAZ5_9BORD</name>
<dbReference type="EMBL" id="LT546645">
    <property type="protein sequence ID" value="SAI67896.1"/>
    <property type="molecule type" value="Genomic_DNA"/>
</dbReference>
<dbReference type="InterPro" id="IPR036412">
    <property type="entry name" value="HAD-like_sf"/>
</dbReference>
<dbReference type="SFLD" id="SFLDG01135">
    <property type="entry name" value="C1.5.6:_HAD__Beta-PGM__Phospha"/>
    <property type="match status" value="1"/>
</dbReference>
<dbReference type="InterPro" id="IPR037512">
    <property type="entry name" value="PGPase_prok"/>
</dbReference>
<dbReference type="STRING" id="123899.SAMEA3906487_00950"/>
<feature type="binding site" evidence="13">
    <location>
        <position position="174"/>
    </location>
    <ligand>
        <name>Mg(2+)</name>
        <dbReference type="ChEBI" id="CHEBI:18420"/>
    </ligand>
</feature>
<dbReference type="PRINTS" id="PR00413">
    <property type="entry name" value="HADHALOGNASE"/>
</dbReference>
<dbReference type="GO" id="GO:0008967">
    <property type="term" value="F:phosphoglycolate phosphatase activity"/>
    <property type="evidence" value="ECO:0007669"/>
    <property type="project" value="UniProtKB-UniRule"/>
</dbReference>
<dbReference type="InterPro" id="IPR041492">
    <property type="entry name" value="HAD_2"/>
</dbReference>
<evidence type="ECO:0000256" key="13">
    <source>
        <dbReference type="HAMAP-Rule" id="MF_00495"/>
    </source>
</evidence>
<keyword evidence="11 13" id="KW-0119">Carbohydrate metabolism</keyword>
<comment type="subunit">
    <text evidence="5">Homotrimer.</text>
</comment>
<dbReference type="eggNOG" id="COG0546">
    <property type="taxonomic scope" value="Bacteria"/>
</dbReference>
<dbReference type="InterPro" id="IPR050155">
    <property type="entry name" value="HAD-like_hydrolase_sf"/>
</dbReference>
<evidence type="ECO:0000313" key="15">
    <source>
        <dbReference type="Proteomes" id="UP000076825"/>
    </source>
</evidence>
<evidence type="ECO:0000256" key="3">
    <source>
        <dbReference type="ARBA" id="ARBA00004818"/>
    </source>
</evidence>